<feature type="non-terminal residue" evidence="2">
    <location>
        <position position="65"/>
    </location>
</feature>
<dbReference type="EMBL" id="CAJVQA010086553">
    <property type="protein sequence ID" value="CAG8839224.1"/>
    <property type="molecule type" value="Genomic_DNA"/>
</dbReference>
<evidence type="ECO:0000313" key="2">
    <source>
        <dbReference type="EMBL" id="CAG8839224.1"/>
    </source>
</evidence>
<keyword evidence="1" id="KW-0175">Coiled coil</keyword>
<feature type="non-terminal residue" evidence="2">
    <location>
        <position position="1"/>
    </location>
</feature>
<evidence type="ECO:0000313" key="3">
    <source>
        <dbReference type="Proteomes" id="UP000789759"/>
    </source>
</evidence>
<dbReference type="Proteomes" id="UP000789759">
    <property type="component" value="Unassembled WGS sequence"/>
</dbReference>
<comment type="caution">
    <text evidence="2">The sequence shown here is derived from an EMBL/GenBank/DDBJ whole genome shotgun (WGS) entry which is preliminary data.</text>
</comment>
<protein>
    <submittedName>
        <fullName evidence="2">8773_t:CDS:1</fullName>
    </submittedName>
</protein>
<accession>A0A9N9PNF3</accession>
<gene>
    <name evidence="2" type="ORF">CPELLU_LOCUS21825</name>
</gene>
<sequence>DDDYVQQTNLKKYYNRIQQRKYQKQQKLYTSSLEKEVKELREELEKYKDVIEDNIIEESKNFEKK</sequence>
<reference evidence="2" key="1">
    <citation type="submission" date="2021-06" db="EMBL/GenBank/DDBJ databases">
        <authorList>
            <person name="Kallberg Y."/>
            <person name="Tangrot J."/>
            <person name="Rosling A."/>
        </authorList>
    </citation>
    <scope>NUCLEOTIDE SEQUENCE</scope>
    <source>
        <strain evidence="2">FL966</strain>
    </source>
</reference>
<name>A0A9N9PNF3_9GLOM</name>
<proteinExistence type="predicted"/>
<dbReference type="AlphaFoldDB" id="A0A9N9PNF3"/>
<organism evidence="2 3">
    <name type="scientific">Cetraspora pellucida</name>
    <dbReference type="NCBI Taxonomy" id="1433469"/>
    <lineage>
        <taxon>Eukaryota</taxon>
        <taxon>Fungi</taxon>
        <taxon>Fungi incertae sedis</taxon>
        <taxon>Mucoromycota</taxon>
        <taxon>Glomeromycotina</taxon>
        <taxon>Glomeromycetes</taxon>
        <taxon>Diversisporales</taxon>
        <taxon>Gigasporaceae</taxon>
        <taxon>Cetraspora</taxon>
    </lineage>
</organism>
<evidence type="ECO:0000256" key="1">
    <source>
        <dbReference type="SAM" id="Coils"/>
    </source>
</evidence>
<keyword evidence="3" id="KW-1185">Reference proteome</keyword>
<feature type="coiled-coil region" evidence="1">
    <location>
        <begin position="30"/>
        <end position="57"/>
    </location>
</feature>